<proteinExistence type="predicted"/>
<reference evidence="1" key="1">
    <citation type="journal article" date="2023" name="Mol. Phylogenet. Evol.">
        <title>Genome-scale phylogeny and comparative genomics of the fungal order Sordariales.</title>
        <authorList>
            <person name="Hensen N."/>
            <person name="Bonometti L."/>
            <person name="Westerberg I."/>
            <person name="Brannstrom I.O."/>
            <person name="Guillou S."/>
            <person name="Cros-Aarteil S."/>
            <person name="Calhoun S."/>
            <person name="Haridas S."/>
            <person name="Kuo A."/>
            <person name="Mondo S."/>
            <person name="Pangilinan J."/>
            <person name="Riley R."/>
            <person name="LaButti K."/>
            <person name="Andreopoulos B."/>
            <person name="Lipzen A."/>
            <person name="Chen C."/>
            <person name="Yan M."/>
            <person name="Daum C."/>
            <person name="Ng V."/>
            <person name="Clum A."/>
            <person name="Steindorff A."/>
            <person name="Ohm R.A."/>
            <person name="Martin F."/>
            <person name="Silar P."/>
            <person name="Natvig D.O."/>
            <person name="Lalanne C."/>
            <person name="Gautier V."/>
            <person name="Ament-Velasquez S.L."/>
            <person name="Kruys A."/>
            <person name="Hutchinson M.I."/>
            <person name="Powell A.J."/>
            <person name="Barry K."/>
            <person name="Miller A.N."/>
            <person name="Grigoriev I.V."/>
            <person name="Debuchy R."/>
            <person name="Gladieux P."/>
            <person name="Hiltunen Thoren M."/>
            <person name="Johannesson H."/>
        </authorList>
    </citation>
    <scope>NUCLEOTIDE SEQUENCE</scope>
    <source>
        <strain evidence="1">CBS 731.68</strain>
    </source>
</reference>
<sequence length="171" mass="18371">MELGDPYTLRPVGSFLDERTSLACRTGRRPPGTGRLRIRQYGPSSSRFLASSMLTAAAGFMSLRNRDQLGPVETVQTISPQLPMHFPRLYDGRTMVIPVLDVTSPIPRAKGAKGPTGANRMRADTLAAFGFDFCATGLRKLCGVSSTSSAEESAKRSMTATGSWLAVLVST</sequence>
<accession>A0AAN6TRP6</accession>
<dbReference type="RefSeq" id="XP_062642839.1">
    <property type="nucleotide sequence ID" value="XM_062786792.1"/>
</dbReference>
<evidence type="ECO:0000313" key="2">
    <source>
        <dbReference type="Proteomes" id="UP001302602"/>
    </source>
</evidence>
<dbReference type="GeneID" id="87823561"/>
<organism evidence="1 2">
    <name type="scientific">Parathielavia appendiculata</name>
    <dbReference type="NCBI Taxonomy" id="2587402"/>
    <lineage>
        <taxon>Eukaryota</taxon>
        <taxon>Fungi</taxon>
        <taxon>Dikarya</taxon>
        <taxon>Ascomycota</taxon>
        <taxon>Pezizomycotina</taxon>
        <taxon>Sordariomycetes</taxon>
        <taxon>Sordariomycetidae</taxon>
        <taxon>Sordariales</taxon>
        <taxon>Chaetomiaceae</taxon>
        <taxon>Parathielavia</taxon>
    </lineage>
</organism>
<evidence type="ECO:0000313" key="1">
    <source>
        <dbReference type="EMBL" id="KAK4119066.1"/>
    </source>
</evidence>
<keyword evidence="2" id="KW-1185">Reference proteome</keyword>
<reference evidence="1" key="2">
    <citation type="submission" date="2023-05" db="EMBL/GenBank/DDBJ databases">
        <authorList>
            <consortium name="Lawrence Berkeley National Laboratory"/>
            <person name="Steindorff A."/>
            <person name="Hensen N."/>
            <person name="Bonometti L."/>
            <person name="Westerberg I."/>
            <person name="Brannstrom I.O."/>
            <person name="Guillou S."/>
            <person name="Cros-Aarteil S."/>
            <person name="Calhoun S."/>
            <person name="Haridas S."/>
            <person name="Kuo A."/>
            <person name="Mondo S."/>
            <person name="Pangilinan J."/>
            <person name="Riley R."/>
            <person name="Labutti K."/>
            <person name="Andreopoulos B."/>
            <person name="Lipzen A."/>
            <person name="Chen C."/>
            <person name="Yanf M."/>
            <person name="Daum C."/>
            <person name="Ng V."/>
            <person name="Clum A."/>
            <person name="Ohm R."/>
            <person name="Martin F."/>
            <person name="Silar P."/>
            <person name="Natvig D."/>
            <person name="Lalanne C."/>
            <person name="Gautier V."/>
            <person name="Ament-Velasquez S.L."/>
            <person name="Kruys A."/>
            <person name="Hutchinson M.I."/>
            <person name="Powell A.J."/>
            <person name="Barry K."/>
            <person name="Miller A.N."/>
            <person name="Grigoriev I.V."/>
            <person name="Debuchy R."/>
            <person name="Gladieux P."/>
            <person name="Thoren M.H."/>
            <person name="Johannesson H."/>
        </authorList>
    </citation>
    <scope>NUCLEOTIDE SEQUENCE</scope>
    <source>
        <strain evidence="1">CBS 731.68</strain>
    </source>
</reference>
<dbReference type="AlphaFoldDB" id="A0AAN6TRP6"/>
<name>A0AAN6TRP6_9PEZI</name>
<dbReference type="EMBL" id="MU853254">
    <property type="protein sequence ID" value="KAK4119066.1"/>
    <property type="molecule type" value="Genomic_DNA"/>
</dbReference>
<dbReference type="Proteomes" id="UP001302602">
    <property type="component" value="Unassembled WGS sequence"/>
</dbReference>
<gene>
    <name evidence="1" type="ORF">N657DRAFT_320752</name>
</gene>
<protein>
    <submittedName>
        <fullName evidence="1">Uncharacterized protein</fullName>
    </submittedName>
</protein>
<comment type="caution">
    <text evidence="1">The sequence shown here is derived from an EMBL/GenBank/DDBJ whole genome shotgun (WGS) entry which is preliminary data.</text>
</comment>